<dbReference type="Proteomes" id="UP000058446">
    <property type="component" value="Chromosome"/>
</dbReference>
<keyword evidence="3" id="KW-1185">Reference proteome</keyword>
<dbReference type="InterPro" id="IPR011053">
    <property type="entry name" value="Single_hybrid_motif"/>
</dbReference>
<evidence type="ECO:0000259" key="1">
    <source>
        <dbReference type="PROSITE" id="PS50968"/>
    </source>
</evidence>
<dbReference type="RefSeq" id="WP_053411951.1">
    <property type="nucleotide sequence ID" value="NZ_CP006841.1"/>
</dbReference>
<name>A0A0K2GZQ2_9CORY</name>
<proteinExistence type="predicted"/>
<dbReference type="CDD" id="cd06850">
    <property type="entry name" value="biotinyl_domain"/>
    <property type="match status" value="1"/>
</dbReference>
<dbReference type="InterPro" id="IPR000089">
    <property type="entry name" value="Biotin_lipoyl"/>
</dbReference>
<dbReference type="PROSITE" id="PS50968">
    <property type="entry name" value="BIOTINYL_LIPOYL"/>
    <property type="match status" value="1"/>
</dbReference>
<dbReference type="PATRIC" id="fig|1408189.4.peg.1001"/>
<dbReference type="KEGG" id="clw:CLAC_05030"/>
<sequence>MVDVCAPFAGVIRWEVAANDAVATGQTIGVVEAVKLEAPVVAPCPGTIAELLAGEFSDVEGGQLLARISPSASEGE</sequence>
<dbReference type="SUPFAM" id="SSF51230">
    <property type="entry name" value="Single hybrid motif"/>
    <property type="match status" value="1"/>
</dbReference>
<dbReference type="EMBL" id="CP006841">
    <property type="protein sequence ID" value="ALA67178.1"/>
    <property type="molecule type" value="Genomic_DNA"/>
</dbReference>
<dbReference type="OrthoDB" id="4414160at2"/>
<dbReference type="Gene3D" id="2.40.50.100">
    <property type="match status" value="1"/>
</dbReference>
<feature type="domain" description="Lipoyl-binding" evidence="1">
    <location>
        <begin position="1"/>
        <end position="69"/>
    </location>
</feature>
<dbReference type="STRING" id="1408189.CLAC_05030"/>
<dbReference type="Pfam" id="PF00364">
    <property type="entry name" value="Biotin_lipoyl"/>
    <property type="match status" value="1"/>
</dbReference>
<accession>A0A0K2GZQ2</accession>
<evidence type="ECO:0000313" key="2">
    <source>
        <dbReference type="EMBL" id="ALA67178.1"/>
    </source>
</evidence>
<dbReference type="AlphaFoldDB" id="A0A0K2GZQ2"/>
<organism evidence="2 3">
    <name type="scientific">Corynebacterium lactis RW2-5</name>
    <dbReference type="NCBI Taxonomy" id="1408189"/>
    <lineage>
        <taxon>Bacteria</taxon>
        <taxon>Bacillati</taxon>
        <taxon>Actinomycetota</taxon>
        <taxon>Actinomycetes</taxon>
        <taxon>Mycobacteriales</taxon>
        <taxon>Corynebacteriaceae</taxon>
        <taxon>Corynebacterium</taxon>
    </lineage>
</organism>
<reference evidence="2 3" key="1">
    <citation type="submission" date="2013-10" db="EMBL/GenBank/DDBJ databases">
        <title>Complete genome sequence of Corynebacterium lactis DSM 45799(T), isolated from raw cow milk.</title>
        <authorList>
            <person name="Ruckert C."/>
            <person name="Albersmeier A."/>
            <person name="Lipski A."/>
            <person name="Kalinowski J."/>
        </authorList>
    </citation>
    <scope>NUCLEOTIDE SEQUENCE [LARGE SCALE GENOMIC DNA]</scope>
    <source>
        <strain evidence="2 3">RW2-5</strain>
    </source>
</reference>
<gene>
    <name evidence="2" type="ORF">CLAC_05030</name>
</gene>
<evidence type="ECO:0000313" key="3">
    <source>
        <dbReference type="Proteomes" id="UP000058446"/>
    </source>
</evidence>
<protein>
    <submittedName>
        <fullName evidence="2">Biotin carboxyl carrier protein</fullName>
    </submittedName>
</protein>